<reference evidence="2 3" key="1">
    <citation type="journal article" date="2010" name="Stand. Genomic Sci.">
        <title>Complete genome sequence of Ignisphaera aggregans type strain (AQ1.S1).</title>
        <authorList>
            <person name="Goker M."/>
            <person name="Held B."/>
            <person name="Lapidus A."/>
            <person name="Nolan M."/>
            <person name="Spring S."/>
            <person name="Yasawong M."/>
            <person name="Lucas S."/>
            <person name="Glavina Del Rio T."/>
            <person name="Tice H."/>
            <person name="Cheng J.F."/>
            <person name="Goodwin L."/>
            <person name="Tapia R."/>
            <person name="Pitluck S."/>
            <person name="Liolios K."/>
            <person name="Ivanova N."/>
            <person name="Mavromatis K."/>
            <person name="Mikhailova N."/>
            <person name="Pati A."/>
            <person name="Chen A."/>
            <person name="Palaniappan K."/>
            <person name="Brambilla E."/>
            <person name="Land M."/>
            <person name="Hauser L."/>
            <person name="Chang Y.J."/>
            <person name="Jeffries C.D."/>
            <person name="Brettin T."/>
            <person name="Detter J.C."/>
            <person name="Han C."/>
            <person name="Rohde M."/>
            <person name="Sikorski J."/>
            <person name="Woyke T."/>
            <person name="Bristow J."/>
            <person name="Eisen J.A."/>
            <person name="Markowitz V."/>
            <person name="Hugenholtz P."/>
            <person name="Kyrpides N.C."/>
            <person name="Klenk H.P."/>
        </authorList>
    </citation>
    <scope>NUCLEOTIDE SEQUENCE [LARGE SCALE GENOMIC DNA]</scope>
    <source>
        <strain evidence="3">DSM 17230 / JCM 13409 / AQ1.S1</strain>
    </source>
</reference>
<dbReference type="AlphaFoldDB" id="E0SP08"/>
<accession>E0SP08</accession>
<organism evidence="2 3">
    <name type="scientific">Ignisphaera aggregans (strain DSM 17230 / JCM 13409 / AQ1.S1)</name>
    <dbReference type="NCBI Taxonomy" id="583356"/>
    <lineage>
        <taxon>Archaea</taxon>
        <taxon>Thermoproteota</taxon>
        <taxon>Thermoprotei</taxon>
        <taxon>Desulfurococcales</taxon>
        <taxon>Desulfurococcaceae</taxon>
        <taxon>Ignisphaera</taxon>
    </lineage>
</organism>
<feature type="transmembrane region" description="Helical" evidence="1">
    <location>
        <begin position="62"/>
        <end position="88"/>
    </location>
</feature>
<dbReference type="KEGG" id="iag:Igag_1142"/>
<feature type="transmembrane region" description="Helical" evidence="1">
    <location>
        <begin position="174"/>
        <end position="197"/>
    </location>
</feature>
<feature type="transmembrane region" description="Helical" evidence="1">
    <location>
        <begin position="120"/>
        <end position="142"/>
    </location>
</feature>
<dbReference type="GO" id="GO:0015661">
    <property type="term" value="F:L-lysine efflux transmembrane transporter activity"/>
    <property type="evidence" value="ECO:0007669"/>
    <property type="project" value="InterPro"/>
</dbReference>
<gene>
    <name evidence="2" type="ordered locus">Igag_1142</name>
</gene>
<evidence type="ECO:0000313" key="3">
    <source>
        <dbReference type="Proteomes" id="UP000001304"/>
    </source>
</evidence>
<keyword evidence="1" id="KW-0472">Membrane</keyword>
<dbReference type="InterPro" id="IPR005642">
    <property type="entry name" value="LysO"/>
</dbReference>
<dbReference type="PANTHER" id="PTHR35804:SF1">
    <property type="entry name" value="LYSINE EXPORTER LYSO"/>
    <property type="match status" value="1"/>
</dbReference>
<name>E0SP08_IGNAA</name>
<feature type="transmembrane region" description="Helical" evidence="1">
    <location>
        <begin position="6"/>
        <end position="23"/>
    </location>
</feature>
<keyword evidence="1" id="KW-0812">Transmembrane</keyword>
<sequence length="198" mass="21774">MKQVLYIIIIFICGILLGFAIDIENILAVDILVKILLYILLILIGIYIVNGIPHIGIIFKSLYISLILITITILSSILGGVATSIILNSLEYMRMYIAVSLGMGWYTFTGAYLLTIDRYFGLLGFAVNILREIIMFIVYPVLSKRMSLEAICIGGATTADTTLPIITRFSGGEVALIAFIHGVIITLLIPIILPIIVH</sequence>
<evidence type="ECO:0000256" key="1">
    <source>
        <dbReference type="SAM" id="Phobius"/>
    </source>
</evidence>
<keyword evidence="1" id="KW-1133">Transmembrane helix</keyword>
<evidence type="ECO:0000313" key="2">
    <source>
        <dbReference type="EMBL" id="ADM27954.1"/>
    </source>
</evidence>
<feature type="transmembrane region" description="Helical" evidence="1">
    <location>
        <begin position="95"/>
        <end position="114"/>
    </location>
</feature>
<protein>
    <recommendedName>
        <fullName evidence="4">Lysine exporter LysO family protein</fullName>
    </recommendedName>
</protein>
<dbReference type="Pfam" id="PF03956">
    <property type="entry name" value="Lys_export"/>
    <property type="match status" value="1"/>
</dbReference>
<dbReference type="GO" id="GO:0005886">
    <property type="term" value="C:plasma membrane"/>
    <property type="evidence" value="ECO:0007669"/>
    <property type="project" value="TreeGrafter"/>
</dbReference>
<evidence type="ECO:0008006" key="4">
    <source>
        <dbReference type="Google" id="ProtNLM"/>
    </source>
</evidence>
<dbReference type="BioCyc" id="IAGG583356:GHAH-1124-MONOMER"/>
<dbReference type="STRING" id="583356.Igag_1142"/>
<feature type="transmembrane region" description="Helical" evidence="1">
    <location>
        <begin position="35"/>
        <end position="56"/>
    </location>
</feature>
<proteinExistence type="predicted"/>
<dbReference type="HOGENOM" id="CLU_078428_1_0_2"/>
<dbReference type="PANTHER" id="PTHR35804">
    <property type="entry name" value="LYSINE EXPORTER LYSO"/>
    <property type="match status" value="1"/>
</dbReference>
<dbReference type="Proteomes" id="UP000001304">
    <property type="component" value="Chromosome"/>
</dbReference>
<keyword evidence="3" id="KW-1185">Reference proteome</keyword>
<dbReference type="EMBL" id="CP002098">
    <property type="protein sequence ID" value="ADM27954.1"/>
    <property type="molecule type" value="Genomic_DNA"/>
</dbReference>